<protein>
    <submittedName>
        <fullName evidence="1">Uncharacterized protein</fullName>
    </submittedName>
</protein>
<reference evidence="2" key="1">
    <citation type="journal article" date="2022" name="Mol. Ecol. Resour.">
        <title>The genomes of chicory, endive, great burdock and yacon provide insights into Asteraceae palaeo-polyploidization history and plant inulin production.</title>
        <authorList>
            <person name="Fan W."/>
            <person name="Wang S."/>
            <person name="Wang H."/>
            <person name="Wang A."/>
            <person name="Jiang F."/>
            <person name="Liu H."/>
            <person name="Zhao H."/>
            <person name="Xu D."/>
            <person name="Zhang Y."/>
        </authorList>
    </citation>
    <scope>NUCLEOTIDE SEQUENCE [LARGE SCALE GENOMIC DNA]</scope>
    <source>
        <strain evidence="2">cv. Punajuju</strain>
    </source>
</reference>
<reference evidence="1 2" key="2">
    <citation type="journal article" date="2022" name="Mol. Ecol. Resour.">
        <title>The genomes of chicory, endive, great burdock and yacon provide insights into Asteraceae paleo-polyploidization history and plant inulin production.</title>
        <authorList>
            <person name="Fan W."/>
            <person name="Wang S."/>
            <person name="Wang H."/>
            <person name="Wang A."/>
            <person name="Jiang F."/>
            <person name="Liu H."/>
            <person name="Zhao H."/>
            <person name="Xu D."/>
            <person name="Zhang Y."/>
        </authorList>
    </citation>
    <scope>NUCLEOTIDE SEQUENCE [LARGE SCALE GENOMIC DNA]</scope>
    <source>
        <strain evidence="2">cv. Punajuju</strain>
        <tissue evidence="1">Leaves</tissue>
    </source>
</reference>
<keyword evidence="2" id="KW-1185">Reference proteome</keyword>
<accession>A0ACB9H1Y8</accession>
<name>A0ACB9H1Y8_CICIN</name>
<evidence type="ECO:0000313" key="1">
    <source>
        <dbReference type="EMBL" id="KAI3789463.1"/>
    </source>
</evidence>
<gene>
    <name evidence="1" type="ORF">L2E82_02259</name>
</gene>
<organism evidence="1 2">
    <name type="scientific">Cichorium intybus</name>
    <name type="common">Chicory</name>
    <dbReference type="NCBI Taxonomy" id="13427"/>
    <lineage>
        <taxon>Eukaryota</taxon>
        <taxon>Viridiplantae</taxon>
        <taxon>Streptophyta</taxon>
        <taxon>Embryophyta</taxon>
        <taxon>Tracheophyta</taxon>
        <taxon>Spermatophyta</taxon>
        <taxon>Magnoliopsida</taxon>
        <taxon>eudicotyledons</taxon>
        <taxon>Gunneridae</taxon>
        <taxon>Pentapetalae</taxon>
        <taxon>asterids</taxon>
        <taxon>campanulids</taxon>
        <taxon>Asterales</taxon>
        <taxon>Asteraceae</taxon>
        <taxon>Cichorioideae</taxon>
        <taxon>Cichorieae</taxon>
        <taxon>Cichoriinae</taxon>
        <taxon>Cichorium</taxon>
    </lineage>
</organism>
<dbReference type="Proteomes" id="UP001055811">
    <property type="component" value="Linkage Group LG01"/>
</dbReference>
<evidence type="ECO:0000313" key="2">
    <source>
        <dbReference type="Proteomes" id="UP001055811"/>
    </source>
</evidence>
<sequence length="209" mass="23372">MTRSHRKAVSSTVPSLHDTSPPPSSRALYIYSCALSLGEADRISRRKRDRVIAFFHATVVGGDRPVSRIPPGDAAERPPSPLGSLQSTPSPVFHYFLVFEFDINCRCGLVTWQLRLFLIATFLVDYFLYCCGPLQNTCTEKSVEGSSSSIIINKTRTFVWFLSFPGKDLSIYKNTNGKSCGDFSSIEFKQHCSSIELRTPGMVQYKQGR</sequence>
<dbReference type="EMBL" id="CM042009">
    <property type="protein sequence ID" value="KAI3789463.1"/>
    <property type="molecule type" value="Genomic_DNA"/>
</dbReference>
<comment type="caution">
    <text evidence="1">The sequence shown here is derived from an EMBL/GenBank/DDBJ whole genome shotgun (WGS) entry which is preliminary data.</text>
</comment>
<proteinExistence type="predicted"/>